<organism evidence="1 2">
    <name type="scientific">Thiothrix winogradskyi</name>
    <dbReference type="NCBI Taxonomy" id="96472"/>
    <lineage>
        <taxon>Bacteria</taxon>
        <taxon>Pseudomonadati</taxon>
        <taxon>Pseudomonadota</taxon>
        <taxon>Gammaproteobacteria</taxon>
        <taxon>Thiotrichales</taxon>
        <taxon>Thiotrichaceae</taxon>
        <taxon>Thiothrix</taxon>
    </lineage>
</organism>
<reference evidence="1" key="1">
    <citation type="journal article" date="2022" name="Microorganisms">
        <title>Two New Species of Filamentous Sulfur Bacteria of the Genus Thiothrix, Thiothrix winogradskyi sp. nov. and 'Candidatus Thiothrix sulfatifontis' sp. nov.</title>
        <authorList>
            <person name="Ravin N.V."/>
            <person name="Rossetti S."/>
            <person name="Beletsky A.V."/>
            <person name="Kadnikov V.V."/>
            <person name="Rudenko T.S."/>
            <person name="Smolyakov D.D."/>
            <person name="Moskvitina M.I."/>
            <person name="Gureeva M.V."/>
            <person name="Mardanov A.V."/>
            <person name="Grabovich M.Y."/>
        </authorList>
    </citation>
    <scope>NUCLEOTIDE SEQUENCE</scope>
    <source>
        <strain evidence="1">CT3</strain>
    </source>
</reference>
<proteinExistence type="predicted"/>
<protein>
    <recommendedName>
        <fullName evidence="3">Lipoprotein</fullName>
    </recommendedName>
</protein>
<gene>
    <name evidence="1" type="ORF">L2Y54_01610</name>
</gene>
<dbReference type="EMBL" id="CP091244">
    <property type="protein sequence ID" value="UJS24758.1"/>
    <property type="molecule type" value="Genomic_DNA"/>
</dbReference>
<sequence length="289" mass="29547">MKIGGVVCQVLLVTGLSACGGGTGLGSYTTAGNSQTSSLLGTSGGVTLSTGTGAGTTDDNNVGTSIVNAEGVWRGTSDTGRTLTGLILDNGFYWMLYSAAGNNGNIVGVIVGNSLSGNGTVNSNNGKDFNFETNALLPFALQGSYTPRARLQAALTYTDIPGSSVTISATHDNNYNLAPSIATLSGRYTGSSNSLINGSRDTAFSIDARGQLTGSRVDGCTFTGTVFPRPRGNAYSVSLAYGNNCLERNAGGSSGSTGSAYFDPSNRQLYSVTLNSTARDVLVFVGNRQ</sequence>
<evidence type="ECO:0000313" key="2">
    <source>
        <dbReference type="Proteomes" id="UP001054801"/>
    </source>
</evidence>
<dbReference type="RefSeq" id="WP_236499450.1">
    <property type="nucleotide sequence ID" value="NZ_CP091244.1"/>
</dbReference>
<evidence type="ECO:0000313" key="1">
    <source>
        <dbReference type="EMBL" id="UJS24758.1"/>
    </source>
</evidence>
<accession>A0ABY3T2N0</accession>
<keyword evidence="2" id="KW-1185">Reference proteome</keyword>
<name>A0ABY3T2N0_9GAMM</name>
<dbReference type="Proteomes" id="UP001054801">
    <property type="component" value="Chromosome"/>
</dbReference>
<evidence type="ECO:0008006" key="3">
    <source>
        <dbReference type="Google" id="ProtNLM"/>
    </source>
</evidence>
<dbReference type="PROSITE" id="PS51257">
    <property type="entry name" value="PROKAR_LIPOPROTEIN"/>
    <property type="match status" value="1"/>
</dbReference>